<evidence type="ECO:0000256" key="1">
    <source>
        <dbReference type="SAM" id="SignalP"/>
    </source>
</evidence>
<feature type="chain" id="PRO_5028897238" evidence="1">
    <location>
        <begin position="25"/>
        <end position="277"/>
    </location>
</feature>
<name>A0A7C9J5N4_9RHOB</name>
<dbReference type="RefSeq" id="WP_160765403.1">
    <property type="nucleotide sequence ID" value="NZ_WUPT01000003.1"/>
</dbReference>
<evidence type="ECO:0000313" key="3">
    <source>
        <dbReference type="Proteomes" id="UP000480350"/>
    </source>
</evidence>
<accession>A0A7C9J5N4</accession>
<protein>
    <submittedName>
        <fullName evidence="2">DUF481 domain-containing protein</fullName>
    </submittedName>
</protein>
<comment type="caution">
    <text evidence="2">The sequence shown here is derived from an EMBL/GenBank/DDBJ whole genome shotgun (WGS) entry which is preliminary data.</text>
</comment>
<dbReference type="EMBL" id="WUPT01000003">
    <property type="protein sequence ID" value="MXQ09481.1"/>
    <property type="molecule type" value="Genomic_DNA"/>
</dbReference>
<sequence>MNTSYRIALGAVAGVVLLTNAGFAQTVFTGTNVADDLNEDLIEAIEDDAERDLDRFGNEGRPDGFTGSFALRGTASSGNTKESDVGIGADLNWVRGVNGVNLALNYAYGDTAGSRTKEDLFYGLEYTRDLNTRTFGFAKIQGAVDEFSSFESDTFVSFGLGYRVVNTADTQWSVQGGPGYRFADLSDVADANISEGALGLSSDYANRLSETVWLTNDTDIVASESDTVVFNDLAVSVSMTDTLALRTSVLTEFHTDPADNSKSTDNTFGVSLVYSFN</sequence>
<reference evidence="2 3" key="2">
    <citation type="submission" date="2020-03" db="EMBL/GenBank/DDBJ databases">
        <title>Kangsaoukella pontilimi gen. nov., sp. nov., a new member of the family Rhodobacteraceae isolated from a tidal mudflat.</title>
        <authorList>
            <person name="Kim I.S."/>
        </authorList>
    </citation>
    <scope>NUCLEOTIDE SEQUENCE [LARGE SCALE GENOMIC DNA]</scope>
    <source>
        <strain evidence="2 3">GH1-50</strain>
    </source>
</reference>
<feature type="signal peptide" evidence="1">
    <location>
        <begin position="1"/>
        <end position="24"/>
    </location>
</feature>
<proteinExistence type="predicted"/>
<reference evidence="2 3" key="1">
    <citation type="submission" date="2019-12" db="EMBL/GenBank/DDBJ databases">
        <authorList>
            <person name="Lee S.D."/>
        </authorList>
    </citation>
    <scope>NUCLEOTIDE SEQUENCE [LARGE SCALE GENOMIC DNA]</scope>
    <source>
        <strain evidence="2 3">GH1-50</strain>
    </source>
</reference>
<organism evidence="2 3">
    <name type="scientific">Kangsaoukella pontilimi</name>
    <dbReference type="NCBI Taxonomy" id="2691042"/>
    <lineage>
        <taxon>Bacteria</taxon>
        <taxon>Pseudomonadati</taxon>
        <taxon>Pseudomonadota</taxon>
        <taxon>Alphaproteobacteria</taxon>
        <taxon>Rhodobacterales</taxon>
        <taxon>Paracoccaceae</taxon>
        <taxon>Kangsaoukella</taxon>
    </lineage>
</organism>
<dbReference type="AlphaFoldDB" id="A0A7C9J5N4"/>
<dbReference type="InterPro" id="IPR007433">
    <property type="entry name" value="DUF481"/>
</dbReference>
<keyword evidence="3" id="KW-1185">Reference proteome</keyword>
<evidence type="ECO:0000313" key="2">
    <source>
        <dbReference type="EMBL" id="MXQ09481.1"/>
    </source>
</evidence>
<gene>
    <name evidence="2" type="ORF">GQ651_16670</name>
</gene>
<dbReference type="Pfam" id="PF04338">
    <property type="entry name" value="DUF481"/>
    <property type="match status" value="1"/>
</dbReference>
<keyword evidence="1" id="KW-0732">Signal</keyword>
<dbReference type="Proteomes" id="UP000480350">
    <property type="component" value="Unassembled WGS sequence"/>
</dbReference>